<organism evidence="1 2">
    <name type="scientific">Cohnella lupini</name>
    <dbReference type="NCBI Taxonomy" id="1294267"/>
    <lineage>
        <taxon>Bacteria</taxon>
        <taxon>Bacillati</taxon>
        <taxon>Bacillota</taxon>
        <taxon>Bacilli</taxon>
        <taxon>Bacillales</taxon>
        <taxon>Paenibacillaceae</taxon>
        <taxon>Cohnella</taxon>
    </lineage>
</organism>
<accession>A0A3D9IFW5</accession>
<proteinExistence type="predicted"/>
<dbReference type="GO" id="GO:0009234">
    <property type="term" value="P:menaquinone biosynthetic process"/>
    <property type="evidence" value="ECO:0007669"/>
    <property type="project" value="InterPro"/>
</dbReference>
<dbReference type="AlphaFoldDB" id="A0A3D9IFW5"/>
<name>A0A3D9IFW5_9BACL</name>
<gene>
    <name evidence="1" type="ORF">DFP95_106240</name>
</gene>
<reference evidence="1 2" key="1">
    <citation type="submission" date="2018-07" db="EMBL/GenBank/DDBJ databases">
        <title>Genomic Encyclopedia of Type Strains, Phase III (KMG-III): the genomes of soil and plant-associated and newly described type strains.</title>
        <authorList>
            <person name="Whitman W."/>
        </authorList>
    </citation>
    <scope>NUCLEOTIDE SEQUENCE [LARGE SCALE GENOMIC DNA]</scope>
    <source>
        <strain evidence="1 2">CECT 8236</strain>
    </source>
</reference>
<dbReference type="Gene3D" id="1.20.120.1450">
    <property type="match status" value="1"/>
</dbReference>
<dbReference type="EMBL" id="QRDY01000006">
    <property type="protein sequence ID" value="RED60449.1"/>
    <property type="molecule type" value="Genomic_DNA"/>
</dbReference>
<dbReference type="Proteomes" id="UP000256869">
    <property type="component" value="Unassembled WGS sequence"/>
</dbReference>
<comment type="caution">
    <text evidence="1">The sequence shown here is derived from an EMBL/GenBank/DDBJ whole genome shotgun (WGS) entry which is preliminary data.</text>
</comment>
<evidence type="ECO:0000313" key="2">
    <source>
        <dbReference type="Proteomes" id="UP000256869"/>
    </source>
</evidence>
<keyword evidence="2" id="KW-1185">Reference proteome</keyword>
<dbReference type="OrthoDB" id="2417886at2"/>
<protein>
    <submittedName>
        <fullName evidence="1">Heptaprenyl diphosphate synthase</fullName>
    </submittedName>
</protein>
<sequence length="292" mass="33470">MNKARINQMANKYMTHDMISLHTELPEFPEGRISLLHTVLNFQPGVASQRDLLSVVTSLVQMGLDVHDTVDNSPNAGRNGLVGMRAQQLKVLAGDYFSSRFYHLLSQAGQIETIRHLSEAVCNINRIKMNLYGKMKQMKLNAEEYLHYGAEIKSGLFLSFTSFMSGLYERLWPELVERFSRCEVLLHELQKVEKMSSLDGSWGMWHILQEGTEDDRRLLSERREDQHLIKSLLNKYDVAEKLDGLLRQSTGQLQSLLQRLQSDKLLRELQPLIEPFLQATGQQRATALKELG</sequence>
<evidence type="ECO:0000313" key="1">
    <source>
        <dbReference type="EMBL" id="RED60449.1"/>
    </source>
</evidence>
<dbReference type="InterPro" id="IPR009920">
    <property type="entry name" value="HEPPP_synth_su1"/>
</dbReference>
<dbReference type="Pfam" id="PF07307">
    <property type="entry name" value="HEPPP_synt_1"/>
    <property type="match status" value="1"/>
</dbReference>
<dbReference type="RefSeq" id="WP_115993155.1">
    <property type="nucleotide sequence ID" value="NZ_QRDY01000006.1"/>
</dbReference>